<evidence type="ECO:0000256" key="16">
    <source>
        <dbReference type="ARBA" id="ARBA00023316"/>
    </source>
</evidence>
<evidence type="ECO:0000256" key="14">
    <source>
        <dbReference type="ARBA" id="ARBA00023002"/>
    </source>
</evidence>
<keyword evidence="9 19" id="KW-0285">Flavoprotein</keyword>
<dbReference type="NCBIfam" id="TIGR00179">
    <property type="entry name" value="murB"/>
    <property type="match status" value="1"/>
</dbReference>
<evidence type="ECO:0000256" key="7">
    <source>
        <dbReference type="ARBA" id="ARBA00022490"/>
    </source>
</evidence>
<dbReference type="GO" id="GO:0008360">
    <property type="term" value="P:regulation of cell shape"/>
    <property type="evidence" value="ECO:0007669"/>
    <property type="project" value="UniProtKB-KW"/>
</dbReference>
<dbReference type="NCBIfam" id="NF010480">
    <property type="entry name" value="PRK13905.1"/>
    <property type="match status" value="1"/>
</dbReference>
<comment type="subcellular location">
    <subcellularLocation>
        <location evidence="3 19">Cytoplasm</location>
    </subcellularLocation>
</comment>
<evidence type="ECO:0000313" key="22">
    <source>
        <dbReference type="Proteomes" id="UP000220251"/>
    </source>
</evidence>
<dbReference type="InterPro" id="IPR016167">
    <property type="entry name" value="FAD-bd_PCMH_sub1"/>
</dbReference>
<proteinExistence type="inferred from homology"/>
<dbReference type="SUPFAM" id="SSF56176">
    <property type="entry name" value="FAD-binding/transporter-associated domain-like"/>
    <property type="match status" value="1"/>
</dbReference>
<dbReference type="Pfam" id="PF01565">
    <property type="entry name" value="FAD_binding_4"/>
    <property type="match status" value="1"/>
</dbReference>
<comment type="catalytic activity">
    <reaction evidence="18 19">
        <text>UDP-N-acetyl-alpha-D-muramate + NADP(+) = UDP-N-acetyl-3-O-(1-carboxyvinyl)-alpha-D-glucosamine + NADPH + H(+)</text>
        <dbReference type="Rhea" id="RHEA:12248"/>
        <dbReference type="ChEBI" id="CHEBI:15378"/>
        <dbReference type="ChEBI" id="CHEBI:57783"/>
        <dbReference type="ChEBI" id="CHEBI:58349"/>
        <dbReference type="ChEBI" id="CHEBI:68483"/>
        <dbReference type="ChEBI" id="CHEBI:70757"/>
        <dbReference type="EC" id="1.3.1.98"/>
    </reaction>
</comment>
<protein>
    <recommendedName>
        <fullName evidence="6 19">UDP-N-acetylenolpyruvoylglucosamine reductase</fullName>
        <ecNumber evidence="5 19">1.3.1.98</ecNumber>
    </recommendedName>
    <alternativeName>
        <fullName evidence="17 19">UDP-N-acetylmuramate dehydrogenase</fullName>
    </alternativeName>
</protein>
<evidence type="ECO:0000256" key="6">
    <source>
        <dbReference type="ARBA" id="ARBA00015188"/>
    </source>
</evidence>
<dbReference type="HAMAP" id="MF_00037">
    <property type="entry name" value="MurB"/>
    <property type="match status" value="1"/>
</dbReference>
<dbReference type="InterPro" id="IPR036635">
    <property type="entry name" value="MurB_C_sf"/>
</dbReference>
<dbReference type="AlphaFoldDB" id="A0A0H5DPU3"/>
<evidence type="ECO:0000256" key="1">
    <source>
        <dbReference type="ARBA" id="ARBA00001974"/>
    </source>
</evidence>
<keyword evidence="14 19" id="KW-0560">Oxidoreductase</keyword>
<evidence type="ECO:0000256" key="11">
    <source>
        <dbReference type="ARBA" id="ARBA00022857"/>
    </source>
</evidence>
<comment type="pathway">
    <text evidence="4 19">Cell wall biogenesis; peptidoglycan biosynthesis.</text>
</comment>
<feature type="active site" evidence="19">
    <location>
        <position position="161"/>
    </location>
</feature>
<dbReference type="InterPro" id="IPR006094">
    <property type="entry name" value="Oxid_FAD_bind_N"/>
</dbReference>
<name>A0A0H5DPU3_9BACT</name>
<evidence type="ECO:0000256" key="13">
    <source>
        <dbReference type="ARBA" id="ARBA00022984"/>
    </source>
</evidence>
<evidence type="ECO:0000256" key="9">
    <source>
        <dbReference type="ARBA" id="ARBA00022630"/>
    </source>
</evidence>
<comment type="cofactor">
    <cofactor evidence="1 19">
        <name>FAD</name>
        <dbReference type="ChEBI" id="CHEBI:57692"/>
    </cofactor>
</comment>
<evidence type="ECO:0000256" key="5">
    <source>
        <dbReference type="ARBA" id="ARBA00012518"/>
    </source>
</evidence>
<keyword evidence="12 19" id="KW-0133">Cell shape</keyword>
<dbReference type="RefSeq" id="WP_098037903.1">
    <property type="nucleotide sequence ID" value="NZ_CWGJ01000011.1"/>
</dbReference>
<feature type="active site" evidence="19">
    <location>
        <position position="279"/>
    </location>
</feature>
<organism evidence="21 22">
    <name type="scientific">Estrella lausannensis</name>
    <dbReference type="NCBI Taxonomy" id="483423"/>
    <lineage>
        <taxon>Bacteria</taxon>
        <taxon>Pseudomonadati</taxon>
        <taxon>Chlamydiota</taxon>
        <taxon>Chlamydiia</taxon>
        <taxon>Parachlamydiales</taxon>
        <taxon>Candidatus Criblamydiaceae</taxon>
        <taxon>Estrella</taxon>
    </lineage>
</organism>
<evidence type="ECO:0000256" key="3">
    <source>
        <dbReference type="ARBA" id="ARBA00004496"/>
    </source>
</evidence>
<sequence>MIKIEENVSLSAYSTMGLGGPAKFFTKAESEEEMREALAFAKAHNVPFLVIGKGSNCLFHDKGYKGLVILNKIDFFHDLGEGVFHVGGGTSFSLLGVKTARLHYAGLEFASGIPATVGGAVYMNAGASGKETKDTLESVDYMDPDGNVRRYRRDELSFSYRKSMFQKMKGVILSATFSLTPNLEARSKQIAIVQHRTKTQPYGEKSCGCAFRNPEGNFAGALIEKCGLKGARVGGAEVSHLHANFLINKSDAKADDIRSLIELIKKTVKEKESIDLEVEVCFISSGEEDA</sequence>
<evidence type="ECO:0000256" key="8">
    <source>
        <dbReference type="ARBA" id="ARBA00022618"/>
    </source>
</evidence>
<keyword evidence="15 19" id="KW-0131">Cell cycle</keyword>
<dbReference type="SUPFAM" id="SSF56194">
    <property type="entry name" value="Uridine diphospho-N-Acetylenolpyruvylglucosamine reductase, MurB, C-terminal domain"/>
    <property type="match status" value="1"/>
</dbReference>
<keyword evidence="16 19" id="KW-0961">Cell wall biogenesis/degradation</keyword>
<dbReference type="Proteomes" id="UP000220251">
    <property type="component" value="Unassembled WGS sequence"/>
</dbReference>
<evidence type="ECO:0000256" key="17">
    <source>
        <dbReference type="ARBA" id="ARBA00031026"/>
    </source>
</evidence>
<keyword evidence="7 19" id="KW-0963">Cytoplasm</keyword>
<evidence type="ECO:0000256" key="4">
    <source>
        <dbReference type="ARBA" id="ARBA00004752"/>
    </source>
</evidence>
<evidence type="ECO:0000313" key="21">
    <source>
        <dbReference type="EMBL" id="CRX38048.1"/>
    </source>
</evidence>
<dbReference type="Gene3D" id="3.30.465.10">
    <property type="match status" value="1"/>
</dbReference>
<dbReference type="Gene3D" id="3.30.43.10">
    <property type="entry name" value="Uridine Diphospho-n-acetylenolpyruvylglucosamine Reductase, domain 2"/>
    <property type="match status" value="1"/>
</dbReference>
<comment type="function">
    <text evidence="2 19">Cell wall formation.</text>
</comment>
<accession>A0A0H5DPU3</accession>
<comment type="similarity">
    <text evidence="19">Belongs to the MurB family.</text>
</comment>
<dbReference type="Pfam" id="PF02873">
    <property type="entry name" value="MurB_C"/>
    <property type="match status" value="1"/>
</dbReference>
<keyword evidence="8 19" id="KW-0132">Cell division</keyword>
<dbReference type="EMBL" id="CWGJ01000011">
    <property type="protein sequence ID" value="CRX38048.1"/>
    <property type="molecule type" value="Genomic_DNA"/>
</dbReference>
<dbReference type="GO" id="GO:0005829">
    <property type="term" value="C:cytosol"/>
    <property type="evidence" value="ECO:0007669"/>
    <property type="project" value="TreeGrafter"/>
</dbReference>
<evidence type="ECO:0000259" key="20">
    <source>
        <dbReference type="PROSITE" id="PS51387"/>
    </source>
</evidence>
<dbReference type="GO" id="GO:0008762">
    <property type="term" value="F:UDP-N-acetylmuramate dehydrogenase activity"/>
    <property type="evidence" value="ECO:0007669"/>
    <property type="project" value="UniProtKB-UniRule"/>
</dbReference>
<evidence type="ECO:0000256" key="12">
    <source>
        <dbReference type="ARBA" id="ARBA00022960"/>
    </source>
</evidence>
<dbReference type="GO" id="GO:0071555">
    <property type="term" value="P:cell wall organization"/>
    <property type="evidence" value="ECO:0007669"/>
    <property type="project" value="UniProtKB-KW"/>
</dbReference>
<dbReference type="Gene3D" id="3.90.78.10">
    <property type="entry name" value="UDP-N-acetylenolpyruvoylglucosamine reductase, C-terminal domain"/>
    <property type="match status" value="1"/>
</dbReference>
<gene>
    <name evidence="19 21" type="primary">murB</name>
    <name evidence="21" type="ORF">ELAC_0696</name>
</gene>
<feature type="domain" description="FAD-binding PCMH-type" evidence="20">
    <location>
        <begin position="17"/>
        <end position="182"/>
    </location>
</feature>
<keyword evidence="22" id="KW-1185">Reference proteome</keyword>
<dbReference type="PANTHER" id="PTHR21071:SF4">
    <property type="entry name" value="UDP-N-ACETYLENOLPYRUVOYLGLUCOSAMINE REDUCTASE"/>
    <property type="match status" value="1"/>
</dbReference>
<dbReference type="OrthoDB" id="9804753at2"/>
<keyword evidence="11 19" id="KW-0521">NADP</keyword>
<dbReference type="InterPro" id="IPR016169">
    <property type="entry name" value="FAD-bd_PCMH_sub2"/>
</dbReference>
<evidence type="ECO:0000256" key="10">
    <source>
        <dbReference type="ARBA" id="ARBA00022827"/>
    </source>
</evidence>
<dbReference type="GO" id="GO:0071949">
    <property type="term" value="F:FAD binding"/>
    <property type="evidence" value="ECO:0007669"/>
    <property type="project" value="InterPro"/>
</dbReference>
<evidence type="ECO:0000256" key="2">
    <source>
        <dbReference type="ARBA" id="ARBA00003921"/>
    </source>
</evidence>
<dbReference type="GO" id="GO:0051301">
    <property type="term" value="P:cell division"/>
    <property type="evidence" value="ECO:0007669"/>
    <property type="project" value="UniProtKB-KW"/>
</dbReference>
<keyword evidence="10 19" id="KW-0274">FAD</keyword>
<dbReference type="PANTHER" id="PTHR21071">
    <property type="entry name" value="UDP-N-ACETYLENOLPYRUVOYLGLUCOSAMINE REDUCTASE"/>
    <property type="match status" value="1"/>
</dbReference>
<dbReference type="PROSITE" id="PS51387">
    <property type="entry name" value="FAD_PCMH"/>
    <property type="match status" value="1"/>
</dbReference>
<evidence type="ECO:0000256" key="19">
    <source>
        <dbReference type="HAMAP-Rule" id="MF_00037"/>
    </source>
</evidence>
<dbReference type="InterPro" id="IPR003170">
    <property type="entry name" value="MurB"/>
</dbReference>
<dbReference type="InterPro" id="IPR036318">
    <property type="entry name" value="FAD-bd_PCMH-like_sf"/>
</dbReference>
<reference evidence="22" key="1">
    <citation type="submission" date="2015-06" db="EMBL/GenBank/DDBJ databases">
        <authorList>
            <person name="Bertelli C."/>
        </authorList>
    </citation>
    <scope>NUCLEOTIDE SEQUENCE [LARGE SCALE GENOMIC DNA]</scope>
    <source>
        <strain evidence="22">CRIB-30</strain>
    </source>
</reference>
<evidence type="ECO:0000256" key="15">
    <source>
        <dbReference type="ARBA" id="ARBA00023306"/>
    </source>
</evidence>
<dbReference type="InterPro" id="IPR016166">
    <property type="entry name" value="FAD-bd_PCMH"/>
</dbReference>
<dbReference type="GO" id="GO:0009252">
    <property type="term" value="P:peptidoglycan biosynthetic process"/>
    <property type="evidence" value="ECO:0007669"/>
    <property type="project" value="UniProtKB-UniRule"/>
</dbReference>
<keyword evidence="13 19" id="KW-0573">Peptidoglycan synthesis</keyword>
<evidence type="ECO:0000256" key="18">
    <source>
        <dbReference type="ARBA" id="ARBA00048914"/>
    </source>
</evidence>
<dbReference type="EC" id="1.3.1.98" evidence="5 19"/>
<dbReference type="UniPathway" id="UPA00219"/>
<feature type="active site" description="Proton donor" evidence="19">
    <location>
        <position position="209"/>
    </location>
</feature>
<dbReference type="InterPro" id="IPR011601">
    <property type="entry name" value="MurB_C"/>
</dbReference>